<reference evidence="1 2" key="1">
    <citation type="submission" date="2014-12" db="EMBL/GenBank/DDBJ databases">
        <title>Reclassification of Actinobacillus muris as Muribacter muris.</title>
        <authorList>
            <person name="Christensen H."/>
            <person name="Nicklas W."/>
            <person name="Bisgaard M."/>
        </authorList>
    </citation>
    <scope>NUCLEOTIDE SEQUENCE [LARGE SCALE GENOMIC DNA]</scope>
    <source>
        <strain evidence="1 2">Ackerman80-443D</strain>
    </source>
</reference>
<proteinExistence type="predicted"/>
<dbReference type="STRING" id="67855.RO21_10840"/>
<comment type="caution">
    <text evidence="1">The sequence shown here is derived from an EMBL/GenBank/DDBJ whole genome shotgun (WGS) entry which is preliminary data.</text>
</comment>
<keyword evidence="2" id="KW-1185">Reference proteome</keyword>
<dbReference type="RefSeq" id="WP_047977800.1">
    <property type="nucleotide sequence ID" value="NZ_JWIZ01000084.1"/>
</dbReference>
<dbReference type="AlphaFoldDB" id="A0A0J5P556"/>
<evidence type="ECO:0000313" key="1">
    <source>
        <dbReference type="EMBL" id="KMK50609.1"/>
    </source>
</evidence>
<organism evidence="1 2">
    <name type="scientific">Muribacter muris</name>
    <dbReference type="NCBI Taxonomy" id="67855"/>
    <lineage>
        <taxon>Bacteria</taxon>
        <taxon>Pseudomonadati</taxon>
        <taxon>Pseudomonadota</taxon>
        <taxon>Gammaproteobacteria</taxon>
        <taxon>Pasteurellales</taxon>
        <taxon>Pasteurellaceae</taxon>
        <taxon>Muribacter</taxon>
    </lineage>
</organism>
<evidence type="ECO:0008006" key="3">
    <source>
        <dbReference type="Google" id="ProtNLM"/>
    </source>
</evidence>
<dbReference type="InterPro" id="IPR053738">
    <property type="entry name" value="Lambda_capsid_assembly"/>
</dbReference>
<name>A0A0J5P556_9PAST</name>
<accession>A0A0J5P556</accession>
<dbReference type="PATRIC" id="fig|67855.3.peg.2390"/>
<dbReference type="Gene3D" id="3.90.1690.10">
    <property type="entry name" value="phage-related protein like domain"/>
    <property type="match status" value="1"/>
</dbReference>
<dbReference type="EMBL" id="JWIZ01000084">
    <property type="protein sequence ID" value="KMK50609.1"/>
    <property type="molecule type" value="Genomic_DNA"/>
</dbReference>
<protein>
    <recommendedName>
        <fullName evidence="3">Capsid protein</fullName>
    </recommendedName>
</protein>
<dbReference type="Proteomes" id="UP000036270">
    <property type="component" value="Unassembled WGS sequence"/>
</dbReference>
<gene>
    <name evidence="1" type="ORF">RO21_10840</name>
</gene>
<evidence type="ECO:0000313" key="2">
    <source>
        <dbReference type="Proteomes" id="UP000036270"/>
    </source>
</evidence>
<sequence length="321" mass="35888">MTGQTQTGSGQRVHTRINGDPVLTRLALGYKNSLFVGDKLLPFVDIPKEGARLPVFGNEAFVAEEDERQLHAPSNKITPVKVTTKTVEVIEHDLAHPIDYRENREADFAYEQYAVNVVREKMLLNHEKRVQALVNNEAMYGTDNKVVLSGSSQFSNPTSDIFGVFDEAFEKVRKVAGVPVNQIVIPANVWAVLRKHEAIVEVLKRRGLQRLTTQMLAEMLKDEGQSLDIHIGRSVHKATLDAESTAIWADNIVMAYVPTAGADGKHAMYQPSFGYTFRREDSLKVDKYDEVGGKVYNVRCTDIHKEHVLMPEAGFLIKSAV</sequence>